<reference evidence="1" key="1">
    <citation type="submission" date="2023-08" db="EMBL/GenBank/DDBJ databases">
        <title>Pelteobagrus vachellii genome.</title>
        <authorList>
            <person name="Liu H."/>
        </authorList>
    </citation>
    <scope>NUCLEOTIDE SEQUENCE</scope>
    <source>
        <strain evidence="1">PRFRI_2022a</strain>
        <tissue evidence="1">Muscle</tissue>
    </source>
</reference>
<organism evidence="1 2">
    <name type="scientific">Tachysurus vachellii</name>
    <name type="common">Darkbarbel catfish</name>
    <name type="synonym">Pelteobagrus vachellii</name>
    <dbReference type="NCBI Taxonomy" id="175792"/>
    <lineage>
        <taxon>Eukaryota</taxon>
        <taxon>Metazoa</taxon>
        <taxon>Chordata</taxon>
        <taxon>Craniata</taxon>
        <taxon>Vertebrata</taxon>
        <taxon>Euteleostomi</taxon>
        <taxon>Actinopterygii</taxon>
        <taxon>Neopterygii</taxon>
        <taxon>Teleostei</taxon>
        <taxon>Ostariophysi</taxon>
        <taxon>Siluriformes</taxon>
        <taxon>Bagridae</taxon>
        <taxon>Tachysurus</taxon>
    </lineage>
</organism>
<dbReference type="Proteomes" id="UP001187315">
    <property type="component" value="Unassembled WGS sequence"/>
</dbReference>
<name>A0AA88SVV1_TACVA</name>
<comment type="caution">
    <text evidence="1">The sequence shown here is derived from an EMBL/GenBank/DDBJ whole genome shotgun (WGS) entry which is preliminary data.</text>
</comment>
<sequence length="195" mass="22215">MSAMRVKITLWLQYDKTGMTRALRMKHHKSDIWVKQPACAIETSSLQESEELLGIPQAVRSVKCDIFNKYELSHSLMFRVCFGDKEQKILQALIAEGQKRTDSSLQLNIQILGGAEKHGVLMESPAQFMMGDSQSLLDMLTENYLKDSQIVRVMPHVLTPSSILVNTDPNHGIQDIRIDRHGGHDYLYNVSKRFI</sequence>
<evidence type="ECO:0000313" key="1">
    <source>
        <dbReference type="EMBL" id="KAK2850426.1"/>
    </source>
</evidence>
<keyword evidence="2" id="KW-1185">Reference proteome</keyword>
<dbReference type="AlphaFoldDB" id="A0AA88SVV1"/>
<dbReference type="EMBL" id="JAVHJS010000008">
    <property type="protein sequence ID" value="KAK2850426.1"/>
    <property type="molecule type" value="Genomic_DNA"/>
</dbReference>
<gene>
    <name evidence="1" type="ORF">Q7C36_009209</name>
</gene>
<accession>A0AA88SVV1</accession>
<evidence type="ECO:0000313" key="2">
    <source>
        <dbReference type="Proteomes" id="UP001187315"/>
    </source>
</evidence>
<proteinExistence type="predicted"/>
<protein>
    <submittedName>
        <fullName evidence="1">Uncharacterized protein</fullName>
    </submittedName>
</protein>